<proteinExistence type="predicted"/>
<sequence length="964" mass="109716">MLNVSVNFEVVYCDSDTAECASGFSGRLFVNGSWWLWLRFRLHRLLPLLAHWHGTMAVCLFAAESFHDPTQLPLDFWRRSIAPAQGFAIDSDPQKLVPPSLCNFFKSSYQQYKEDTNTVASWLATTAQSHGYPQDLLLNQNLNNAHTPCPQSTRRLKGKKRMEAKQAAATSSGAARKPTYVIAINDFIRLAQFIAAKRKPLVKVPVYFTEALERAIKNRKKHGIVAASLTDSKEANNSHSHFVGVLEHVRKVLGPFMPTKAVKEPKPTSTTPTNKFGNRFTTLHVEEPATEFLNTPVIDTQPAPNFKAEQLDDREEARTAFQLLCEDIYEIRQVVCNLWVGYKFGQYDLIAISLVTNTAVDFVRALENDVSPLLEKHGGSSELLESLWKAKKSYMHKTEDGLEHDKEQASLYAVAEKVMYNAHLLLQRFMKHVGPSSRNHIPFYPSDNGYDPTSCRETKTPSEKFVEDTVLLNGFLSLATFHIRRAFREETTLEDELIRGLRLLLQTEKIQLWNVLSIQLFLDMHHILRQDADRPFHEMREAAYKTEMTIDQTLDFHKHLRPEDWPEPCDRAIKNLKIQIDVFIRNDPYQKITEGVRGCPEIEEFLLFRRNPVLCGLWMYRFQVVAHEVGVLISGTLGGVLYTCHLYHAIRNEKLLQTPWEDMETLMELQAESTFGNRRPENRNECMRRFLLATGVSASTFAKDSRVRGIKRSKCLTRGLAWQAPLTRIFRHRYCENSRRFDFTPEELEKIMEKTGNWADDGYEEIGIRDVIIGLDSSWPTRSQARREAKGKSKGQAPQRVPMPVLLKRMCNALQGETKELTFDYLHMHRQCWSLLRSIKQESLETFRKMDGSHILEEEGQLPQLVGFILSSALPESKPSRTASSNAESSGALCPLLAKSANAIEALIDRGEGSVAQERVFGDNPDRPTEVIGAPSDLAVLPQVGAKARRLIIPQPAIAYHRIG</sequence>
<gene>
    <name evidence="2" type="ORF">IWX90DRAFT_500967</name>
</gene>
<evidence type="ECO:0000313" key="2">
    <source>
        <dbReference type="EMBL" id="KAK8169327.1"/>
    </source>
</evidence>
<dbReference type="PANTHER" id="PTHR38795">
    <property type="entry name" value="DUF6604 DOMAIN-CONTAINING PROTEIN"/>
    <property type="match status" value="1"/>
</dbReference>
<name>A0ABR1XV83_9PEZI</name>
<dbReference type="EMBL" id="JBBWUH010000004">
    <property type="protein sequence ID" value="KAK8169327.1"/>
    <property type="molecule type" value="Genomic_DNA"/>
</dbReference>
<accession>A0ABR1XV83</accession>
<keyword evidence="3" id="KW-1185">Reference proteome</keyword>
<organism evidence="2 3">
    <name type="scientific">Phyllosticta citrichinensis</name>
    <dbReference type="NCBI Taxonomy" id="1130410"/>
    <lineage>
        <taxon>Eukaryota</taxon>
        <taxon>Fungi</taxon>
        <taxon>Dikarya</taxon>
        <taxon>Ascomycota</taxon>
        <taxon>Pezizomycotina</taxon>
        <taxon>Dothideomycetes</taxon>
        <taxon>Dothideomycetes incertae sedis</taxon>
        <taxon>Botryosphaeriales</taxon>
        <taxon>Phyllostictaceae</taxon>
        <taxon>Phyllosticta</taxon>
    </lineage>
</organism>
<dbReference type="Pfam" id="PF20253">
    <property type="entry name" value="DUF6604"/>
    <property type="match status" value="1"/>
</dbReference>
<dbReference type="Proteomes" id="UP001456524">
    <property type="component" value="Unassembled WGS sequence"/>
</dbReference>
<evidence type="ECO:0000259" key="1">
    <source>
        <dbReference type="Pfam" id="PF20253"/>
    </source>
</evidence>
<dbReference type="PANTHER" id="PTHR38795:SF1">
    <property type="entry name" value="DUF6604 DOMAIN-CONTAINING PROTEIN"/>
    <property type="match status" value="1"/>
</dbReference>
<evidence type="ECO:0000313" key="3">
    <source>
        <dbReference type="Proteomes" id="UP001456524"/>
    </source>
</evidence>
<comment type="caution">
    <text evidence="2">The sequence shown here is derived from an EMBL/GenBank/DDBJ whole genome shotgun (WGS) entry which is preliminary data.</text>
</comment>
<reference evidence="2 3" key="1">
    <citation type="journal article" date="2022" name="G3 (Bethesda)">
        <title>Enemy or ally: a genomic approach to elucidate the lifestyle of Phyllosticta citrichinaensis.</title>
        <authorList>
            <person name="Buijs V.A."/>
            <person name="Groenewald J.Z."/>
            <person name="Haridas S."/>
            <person name="LaButti K.M."/>
            <person name="Lipzen A."/>
            <person name="Martin F.M."/>
            <person name="Barry K."/>
            <person name="Grigoriev I.V."/>
            <person name="Crous P.W."/>
            <person name="Seidl M.F."/>
        </authorList>
    </citation>
    <scope>NUCLEOTIDE SEQUENCE [LARGE SCALE GENOMIC DNA]</scope>
    <source>
        <strain evidence="2 3">CBS 129764</strain>
    </source>
</reference>
<feature type="domain" description="DUF6604" evidence="1">
    <location>
        <begin position="110"/>
        <end position="371"/>
    </location>
</feature>
<dbReference type="InterPro" id="IPR046539">
    <property type="entry name" value="DUF6604"/>
</dbReference>
<protein>
    <recommendedName>
        <fullName evidence="1">DUF6604 domain-containing protein</fullName>
    </recommendedName>
</protein>